<dbReference type="GO" id="GO:0009409">
    <property type="term" value="P:response to cold"/>
    <property type="evidence" value="ECO:0007669"/>
    <property type="project" value="TreeGrafter"/>
</dbReference>
<dbReference type="Proteomes" id="UP000325577">
    <property type="component" value="Linkage Group LG11"/>
</dbReference>
<dbReference type="SUPFAM" id="SSF64005">
    <property type="entry name" value="Undecaprenyl diphosphate synthase"/>
    <property type="match status" value="1"/>
</dbReference>
<dbReference type="GO" id="GO:0009668">
    <property type="term" value="P:plastid membrane organization"/>
    <property type="evidence" value="ECO:0007669"/>
    <property type="project" value="TreeGrafter"/>
</dbReference>
<dbReference type="GO" id="GO:0016094">
    <property type="term" value="P:polyprenol biosynthetic process"/>
    <property type="evidence" value="ECO:0007669"/>
    <property type="project" value="TreeGrafter"/>
</dbReference>
<evidence type="ECO:0000313" key="5">
    <source>
        <dbReference type="Proteomes" id="UP000325577"/>
    </source>
</evidence>
<evidence type="ECO:0000256" key="1">
    <source>
        <dbReference type="ARBA" id="ARBA00022679"/>
    </source>
</evidence>
<evidence type="ECO:0000256" key="2">
    <source>
        <dbReference type="RuleBase" id="RU363018"/>
    </source>
</evidence>
<reference evidence="4 5" key="1">
    <citation type="submission" date="2019-09" db="EMBL/GenBank/DDBJ databases">
        <title>A chromosome-level genome assembly of the Chinese tupelo Nyssa sinensis.</title>
        <authorList>
            <person name="Yang X."/>
            <person name="Kang M."/>
            <person name="Yang Y."/>
            <person name="Xiong H."/>
            <person name="Wang M."/>
            <person name="Zhang Z."/>
            <person name="Wang Z."/>
            <person name="Wu H."/>
            <person name="Ma T."/>
            <person name="Liu J."/>
            <person name="Xi Z."/>
        </authorList>
    </citation>
    <scope>NUCLEOTIDE SEQUENCE [LARGE SCALE GENOMIC DNA]</scope>
    <source>
        <strain evidence="4">J267</strain>
        <tissue evidence="4">Leaf</tissue>
    </source>
</reference>
<dbReference type="Pfam" id="PF01255">
    <property type="entry name" value="Prenyltransf"/>
    <property type="match status" value="1"/>
</dbReference>
<feature type="region of interest" description="Disordered" evidence="3">
    <location>
        <begin position="62"/>
        <end position="82"/>
    </location>
</feature>
<evidence type="ECO:0000313" key="4">
    <source>
        <dbReference type="EMBL" id="KAA8543739.1"/>
    </source>
</evidence>
<accession>A0A5J5BLM1</accession>
<sequence length="248" mass="27964">MLSLVFPIRIQNSLSSFKHKPSSSTTRDWPRSYRNHSHAYPPISLPKFHKVLATTTDVAAEEEEREVKERVAGAGDSPGEEQLPAGLQQELMPRHVAVIMDGNVRWARLRGFPAALGHEAGVRSLRKLIGLCCKWGIRVLTVFAFSCDNWIRPKVEVDFLMHLFEREIKSELENFIREGIQISMIGDSSKLPKSLQELIADAAKTTKENPRFQLIVAVSYSGQYDIAQACQRIAHKVKDGLIQPGRHQ</sequence>
<dbReference type="NCBIfam" id="TIGR00055">
    <property type="entry name" value="uppS"/>
    <property type="match status" value="1"/>
</dbReference>
<dbReference type="GO" id="GO:0009570">
    <property type="term" value="C:chloroplast stroma"/>
    <property type="evidence" value="ECO:0007669"/>
    <property type="project" value="TreeGrafter"/>
</dbReference>
<dbReference type="AlphaFoldDB" id="A0A5J5BLM1"/>
<dbReference type="CDD" id="cd00475">
    <property type="entry name" value="Cis_IPPS"/>
    <property type="match status" value="1"/>
</dbReference>
<keyword evidence="5" id="KW-1185">Reference proteome</keyword>
<dbReference type="InterPro" id="IPR001441">
    <property type="entry name" value="UPP_synth-like"/>
</dbReference>
<dbReference type="InterPro" id="IPR036424">
    <property type="entry name" value="UPP_synth-like_sf"/>
</dbReference>
<dbReference type="PANTHER" id="PTHR10291:SF17">
    <property type="entry name" value="ALKYL TRANSFERASE"/>
    <property type="match status" value="1"/>
</dbReference>
<keyword evidence="1 2" id="KW-0808">Transferase</keyword>
<dbReference type="EMBL" id="CM018034">
    <property type="protein sequence ID" value="KAA8543739.1"/>
    <property type="molecule type" value="Genomic_DNA"/>
</dbReference>
<comment type="similarity">
    <text evidence="2">Belongs to the UPP synthase family.</text>
</comment>
<protein>
    <recommendedName>
        <fullName evidence="2">Alkyl transferase</fullName>
        <ecNumber evidence="2">2.5.1.-</ecNumber>
    </recommendedName>
</protein>
<dbReference type="EC" id="2.5.1.-" evidence="2"/>
<dbReference type="Gene3D" id="3.40.1180.10">
    <property type="entry name" value="Decaprenyl diphosphate synthase-like"/>
    <property type="match status" value="1"/>
</dbReference>
<dbReference type="GO" id="GO:0045547">
    <property type="term" value="F:ditrans,polycis-polyprenyl diphosphate synthase [(2E,6E)-farnesyl diphosphate specific] activity"/>
    <property type="evidence" value="ECO:0007669"/>
    <property type="project" value="TreeGrafter"/>
</dbReference>
<dbReference type="PANTHER" id="PTHR10291">
    <property type="entry name" value="DEHYDRODOLICHYL DIPHOSPHATE SYNTHASE FAMILY MEMBER"/>
    <property type="match status" value="1"/>
</dbReference>
<dbReference type="OrthoDB" id="4173905at2759"/>
<gene>
    <name evidence="4" type="ORF">F0562_022084</name>
</gene>
<name>A0A5J5BLM1_9ASTE</name>
<organism evidence="4 5">
    <name type="scientific">Nyssa sinensis</name>
    <dbReference type="NCBI Taxonomy" id="561372"/>
    <lineage>
        <taxon>Eukaryota</taxon>
        <taxon>Viridiplantae</taxon>
        <taxon>Streptophyta</taxon>
        <taxon>Embryophyta</taxon>
        <taxon>Tracheophyta</taxon>
        <taxon>Spermatophyta</taxon>
        <taxon>Magnoliopsida</taxon>
        <taxon>eudicotyledons</taxon>
        <taxon>Gunneridae</taxon>
        <taxon>Pentapetalae</taxon>
        <taxon>asterids</taxon>
        <taxon>Cornales</taxon>
        <taxon>Nyssaceae</taxon>
        <taxon>Nyssa</taxon>
    </lineage>
</organism>
<evidence type="ECO:0000256" key="3">
    <source>
        <dbReference type="SAM" id="MobiDB-lite"/>
    </source>
</evidence>
<proteinExistence type="inferred from homology"/>